<keyword evidence="4" id="KW-0046">Antibiotic resistance</keyword>
<dbReference type="EMBL" id="CP031158">
    <property type="protein sequence ID" value="AXG99152.1"/>
    <property type="molecule type" value="Genomic_DNA"/>
</dbReference>
<keyword evidence="2 4" id="KW-0808">Transferase</keyword>
<proteinExistence type="inferred from homology"/>
<dbReference type="InterPro" id="IPR003679">
    <property type="entry name" value="Amioglycoside_AcTrfase"/>
</dbReference>
<protein>
    <recommendedName>
        <fullName evidence="4">Aminoglycoside N(3)-acetyltransferase</fullName>
        <ecNumber evidence="4">2.3.1.-</ecNumber>
    </recommendedName>
</protein>
<dbReference type="GO" id="GO:0046677">
    <property type="term" value="P:response to antibiotic"/>
    <property type="evidence" value="ECO:0007669"/>
    <property type="project" value="UniProtKB-KW"/>
</dbReference>
<dbReference type="PANTHER" id="PTHR11104">
    <property type="entry name" value="AMINOGLYCOSIDE N3-ACETYLTRANSFERASE"/>
    <property type="match status" value="1"/>
</dbReference>
<dbReference type="Proteomes" id="UP000253744">
    <property type="component" value="Chromosome"/>
</dbReference>
<accession>A0A345IHI0</accession>
<comment type="catalytic activity">
    <reaction evidence="4">
        <text>a 2-deoxystreptamine antibiotic + acetyl-CoA = an N(3)-acetyl-2-deoxystreptamine antibiotic + CoA + H(+)</text>
        <dbReference type="Rhea" id="RHEA:12665"/>
        <dbReference type="ChEBI" id="CHEBI:15378"/>
        <dbReference type="ChEBI" id="CHEBI:57287"/>
        <dbReference type="ChEBI" id="CHEBI:57288"/>
        <dbReference type="ChEBI" id="CHEBI:57921"/>
        <dbReference type="ChEBI" id="CHEBI:77452"/>
        <dbReference type="EC" id="2.3.1.81"/>
    </reaction>
</comment>
<name>A0A345IHI0_9DEIO</name>
<comment type="similarity">
    <text evidence="1 4">Belongs to the antibiotic N-acetyltransferase family.</text>
</comment>
<dbReference type="EC" id="2.3.1.-" evidence="4"/>
<evidence type="ECO:0000256" key="4">
    <source>
        <dbReference type="RuleBase" id="RU365031"/>
    </source>
</evidence>
<dbReference type="SUPFAM" id="SSF110710">
    <property type="entry name" value="TTHA0583/YokD-like"/>
    <property type="match status" value="1"/>
</dbReference>
<sequence length="280" mass="29742">MAYAGAMSEETAVAYANAPRTRASLAADLRSLGVQAGDVLLVHSSLSRLGWVAGGAVAVIQALQDVLTPQGTLVMPTHSSDLTDPAGWLHPPVPEAWWEVIRAELPAFDPALTPTRGMGRIPELFRRWPGVRRSDHPHNSFAAWGRHAEVVTAGHTLAFSLGEGSPLARVYDLGGRVLLLGTESNTSLHLAEIRAGVRPTVAVSGPVMVNGERQWLTFDEAAYDAETFAPVKAAFEAAGGVVRGQVGSAQARLMSQRELVDFAVKLWRTTSALPAAADKG</sequence>
<keyword evidence="3 4" id="KW-0012">Acyltransferase</keyword>
<evidence type="ECO:0000313" key="6">
    <source>
        <dbReference type="Proteomes" id="UP000253744"/>
    </source>
</evidence>
<dbReference type="KEGG" id="dwu:DVJ83_08220"/>
<evidence type="ECO:0000313" key="5">
    <source>
        <dbReference type="EMBL" id="AXG99152.1"/>
    </source>
</evidence>
<reference evidence="5 6" key="1">
    <citation type="submission" date="2018-07" db="EMBL/GenBank/DDBJ databases">
        <title>Complete Genome and Methylome Analysis of Deinococcus wulumuqiensis NEB 479.</title>
        <authorList>
            <person name="Fomenkov A."/>
            <person name="Luyten Y."/>
            <person name="Vincze T."/>
            <person name="Anton B.P."/>
            <person name="Clark T."/>
            <person name="Roberts R.J."/>
            <person name="Morgan R.D."/>
        </authorList>
    </citation>
    <scope>NUCLEOTIDE SEQUENCE [LARGE SCALE GENOMIC DNA]</scope>
    <source>
        <strain evidence="5 6">NEB 479</strain>
    </source>
</reference>
<gene>
    <name evidence="5" type="ORF">DVJ83_08220</name>
</gene>
<dbReference type="AlphaFoldDB" id="A0A345IHI0"/>
<dbReference type="PANTHER" id="PTHR11104:SF0">
    <property type="entry name" value="SPBETA PROPHAGE-DERIVED AMINOGLYCOSIDE N(3')-ACETYLTRANSFERASE-LIKE PROTEIN YOKD"/>
    <property type="match status" value="1"/>
</dbReference>
<dbReference type="InterPro" id="IPR028345">
    <property type="entry name" value="Antibiotic_NAT-like"/>
</dbReference>
<organism evidence="5 6">
    <name type="scientific">Deinococcus wulumuqiensis</name>
    <dbReference type="NCBI Taxonomy" id="980427"/>
    <lineage>
        <taxon>Bacteria</taxon>
        <taxon>Thermotogati</taxon>
        <taxon>Deinococcota</taxon>
        <taxon>Deinococci</taxon>
        <taxon>Deinococcales</taxon>
        <taxon>Deinococcaceae</taxon>
        <taxon>Deinococcus</taxon>
    </lineage>
</organism>
<evidence type="ECO:0000256" key="1">
    <source>
        <dbReference type="ARBA" id="ARBA00006383"/>
    </source>
</evidence>
<dbReference type="GO" id="GO:0046353">
    <property type="term" value="F:aminoglycoside 3-N-acetyltransferase activity"/>
    <property type="evidence" value="ECO:0007669"/>
    <property type="project" value="UniProtKB-EC"/>
</dbReference>
<evidence type="ECO:0000256" key="2">
    <source>
        <dbReference type="ARBA" id="ARBA00022679"/>
    </source>
</evidence>
<dbReference type="Pfam" id="PF02522">
    <property type="entry name" value="Antibiotic_NAT"/>
    <property type="match status" value="1"/>
</dbReference>
<evidence type="ECO:0000256" key="3">
    <source>
        <dbReference type="ARBA" id="ARBA00023315"/>
    </source>
</evidence>